<organism evidence="1 2">
    <name type="scientific">Streptomyces castrisilvae</name>
    <dbReference type="NCBI Taxonomy" id="3033811"/>
    <lineage>
        <taxon>Bacteria</taxon>
        <taxon>Bacillati</taxon>
        <taxon>Actinomycetota</taxon>
        <taxon>Actinomycetes</taxon>
        <taxon>Kitasatosporales</taxon>
        <taxon>Streptomycetaceae</taxon>
        <taxon>Streptomyces</taxon>
    </lineage>
</organism>
<accession>A0ABY9HKW1</accession>
<name>A0ABY9HKW1_9ACTN</name>
<dbReference type="EMBL" id="CP120997">
    <property type="protein sequence ID" value="WLQ35197.1"/>
    <property type="molecule type" value="Genomic_DNA"/>
</dbReference>
<dbReference type="SUPFAM" id="SSF53850">
    <property type="entry name" value="Periplasmic binding protein-like II"/>
    <property type="match status" value="1"/>
</dbReference>
<evidence type="ECO:0000313" key="1">
    <source>
        <dbReference type="EMBL" id="WLQ35197.1"/>
    </source>
</evidence>
<evidence type="ECO:0000313" key="2">
    <source>
        <dbReference type="Proteomes" id="UP001239522"/>
    </source>
</evidence>
<dbReference type="RefSeq" id="WP_306055854.1">
    <property type="nucleotide sequence ID" value="NZ_CP120997.1"/>
</dbReference>
<protein>
    <submittedName>
        <fullName evidence="1">Extracellular solute-binding protein</fullName>
    </submittedName>
</protein>
<gene>
    <name evidence="1" type="ORF">P8A18_17945</name>
</gene>
<dbReference type="Gene3D" id="3.40.190.10">
    <property type="entry name" value="Periplasmic binding protein-like II"/>
    <property type="match status" value="2"/>
</dbReference>
<dbReference type="PANTHER" id="PTHR43649:SF12">
    <property type="entry name" value="DIACETYLCHITOBIOSE BINDING PROTEIN DASA"/>
    <property type="match status" value="1"/>
</dbReference>
<dbReference type="InterPro" id="IPR050490">
    <property type="entry name" value="Bact_solute-bd_prot1"/>
</dbReference>
<dbReference type="PANTHER" id="PTHR43649">
    <property type="entry name" value="ARABINOSE-BINDING PROTEIN-RELATED"/>
    <property type="match status" value="1"/>
</dbReference>
<dbReference type="Proteomes" id="UP001239522">
    <property type="component" value="Chromosome"/>
</dbReference>
<reference evidence="1 2" key="1">
    <citation type="submission" date="2023-03" db="EMBL/GenBank/DDBJ databases">
        <title>Isolation and description of six Streptomyces strains from soil environments, able to metabolize different microbial glucans.</title>
        <authorList>
            <person name="Widen T."/>
            <person name="Larsbrink J."/>
        </authorList>
    </citation>
    <scope>NUCLEOTIDE SEQUENCE [LARGE SCALE GENOMIC DNA]</scope>
    <source>
        <strain evidence="1 2">Mut1</strain>
    </source>
</reference>
<dbReference type="InterPro" id="IPR006059">
    <property type="entry name" value="SBP"/>
</dbReference>
<keyword evidence="2" id="KW-1185">Reference proteome</keyword>
<sequence>MALSLAATACGAGAKVGESKASVPCDIDRPKQQVTVNILAYNSSATDPFTNAVTGNCRADTLKINHPATDLTGQKQRAVQSMSGKSASYDLVEQFGTVFPLYADRGWTVPLDDLIAANSDRYDLRDIDPKLMATHQYKGKQYGLPTYWSVNHLVYRKDIFDKLGLKPPTTFAELRATGKKIEESGLVKYPLAVPMAPENDIQGLFGQAIRSLGGEYFEKDKPVPTLNTPAGVKAVNEIRSLMPLMSPQALSFSSPEVTTQLQTGQAAMGMLVTGRLEPLTDTSKSPHAADFGFATPPSIEKGGKPLSFLSTDGFAVTKNSKADPELLFQLAAVATSRQTAESALPQALPSRLDLLKNTDIPYAANALETLRKVDPQPLTPVPYMADVYSVIGAPVGDAISGKKPVKAALDEAQSAAVEAIDAAGYAK</sequence>
<proteinExistence type="predicted"/>
<dbReference type="Pfam" id="PF01547">
    <property type="entry name" value="SBP_bac_1"/>
    <property type="match status" value="1"/>
</dbReference>